<proteinExistence type="predicted"/>
<evidence type="ECO:0000313" key="3">
    <source>
        <dbReference type="Proteomes" id="UP001431019"/>
    </source>
</evidence>
<accession>A0ABS8JY11</accession>
<evidence type="ECO:0008006" key="4">
    <source>
        <dbReference type="Google" id="ProtNLM"/>
    </source>
</evidence>
<evidence type="ECO:0000256" key="1">
    <source>
        <dbReference type="SAM" id="SignalP"/>
    </source>
</evidence>
<feature type="signal peptide" evidence="1">
    <location>
        <begin position="1"/>
        <end position="22"/>
    </location>
</feature>
<dbReference type="Proteomes" id="UP001431019">
    <property type="component" value="Unassembled WGS sequence"/>
</dbReference>
<name>A0ABS8JY11_9BURK</name>
<feature type="chain" id="PRO_5046348503" description="Rap1a immunity protein domain-containing protein" evidence="1">
    <location>
        <begin position="23"/>
        <end position="133"/>
    </location>
</feature>
<gene>
    <name evidence="2" type="ORF">LJ656_19490</name>
</gene>
<protein>
    <recommendedName>
        <fullName evidence="4">Rap1a immunity protein domain-containing protein</fullName>
    </recommendedName>
</protein>
<reference evidence="2 3" key="1">
    <citation type="submission" date="2021-11" db="EMBL/GenBank/DDBJ databases">
        <authorList>
            <person name="Oh E.-T."/>
            <person name="Kim S.-B."/>
        </authorList>
    </citation>
    <scope>NUCLEOTIDE SEQUENCE [LARGE SCALE GENOMIC DNA]</scope>
    <source>
        <strain evidence="2 3">MMS20-SJTR3</strain>
    </source>
</reference>
<dbReference type="RefSeq" id="WP_230511009.1">
    <property type="nucleotide sequence ID" value="NZ_JAJITD010000009.1"/>
</dbReference>
<comment type="caution">
    <text evidence="2">The sequence shown here is derived from an EMBL/GenBank/DDBJ whole genome shotgun (WGS) entry which is preliminary data.</text>
</comment>
<dbReference type="EMBL" id="JAJITD010000009">
    <property type="protein sequence ID" value="MCC8394780.1"/>
    <property type="molecule type" value="Genomic_DNA"/>
</dbReference>
<sequence>MKKTLIALILAGASIGTPAQQANPYAPVTIHNGFMTGNKYRELPDLMRRAYVMGVIDGLFDAPGIAFHDLSGAERLAHCIQNMAATDEQMTVIVDRYLDKNPTLWGQSMNTTAMYAVYDACRTAGTPVVPPHE</sequence>
<organism evidence="2 3">
    <name type="scientific">Paraburkholderia sejongensis</name>
    <dbReference type="NCBI Taxonomy" id="2886946"/>
    <lineage>
        <taxon>Bacteria</taxon>
        <taxon>Pseudomonadati</taxon>
        <taxon>Pseudomonadota</taxon>
        <taxon>Betaproteobacteria</taxon>
        <taxon>Burkholderiales</taxon>
        <taxon>Burkholderiaceae</taxon>
        <taxon>Paraburkholderia</taxon>
    </lineage>
</organism>
<keyword evidence="3" id="KW-1185">Reference proteome</keyword>
<evidence type="ECO:0000313" key="2">
    <source>
        <dbReference type="EMBL" id="MCC8394780.1"/>
    </source>
</evidence>
<keyword evidence="1" id="KW-0732">Signal</keyword>